<reference evidence="3" key="1">
    <citation type="submission" date="2020-11" db="EMBL/GenBank/DDBJ databases">
        <authorList>
            <consortium name="DOE Joint Genome Institute"/>
            <person name="Ahrendt S."/>
            <person name="Riley R."/>
            <person name="Andreopoulos W."/>
            <person name="Labutti K."/>
            <person name="Pangilinan J."/>
            <person name="Ruiz-Duenas F.J."/>
            <person name="Barrasa J.M."/>
            <person name="Sanchez-Garcia M."/>
            <person name="Camarero S."/>
            <person name="Miyauchi S."/>
            <person name="Serrano A."/>
            <person name="Linde D."/>
            <person name="Babiker R."/>
            <person name="Drula E."/>
            <person name="Ayuso-Fernandez I."/>
            <person name="Pacheco R."/>
            <person name="Padilla G."/>
            <person name="Ferreira P."/>
            <person name="Barriuso J."/>
            <person name="Kellner H."/>
            <person name="Castanera R."/>
            <person name="Alfaro M."/>
            <person name="Ramirez L."/>
            <person name="Pisabarro A.G."/>
            <person name="Kuo A."/>
            <person name="Tritt A."/>
            <person name="Lipzen A."/>
            <person name="He G."/>
            <person name="Yan M."/>
            <person name="Ng V."/>
            <person name="Cullen D."/>
            <person name="Martin F."/>
            <person name="Rosso M.-N."/>
            <person name="Henrissat B."/>
            <person name="Hibbett D."/>
            <person name="Martinez A.T."/>
            <person name="Grigoriev I.V."/>
        </authorList>
    </citation>
    <scope>NUCLEOTIDE SEQUENCE</scope>
    <source>
        <strain evidence="3">CBS 506.95</strain>
    </source>
</reference>
<dbReference type="PANTHER" id="PTHR10963:SF24">
    <property type="entry name" value="GLYCOSIDASE C21B10.07-RELATED"/>
    <property type="match status" value="1"/>
</dbReference>
<dbReference type="OrthoDB" id="192832at2759"/>
<keyword evidence="4" id="KW-1185">Reference proteome</keyword>
<dbReference type="InterPro" id="IPR013320">
    <property type="entry name" value="ConA-like_dom_sf"/>
</dbReference>
<accession>A0A9P6EEH5</accession>
<protein>
    <recommendedName>
        <fullName evidence="5">GH16 domain-containing protein</fullName>
    </recommendedName>
</protein>
<dbReference type="PANTHER" id="PTHR10963">
    <property type="entry name" value="GLYCOSYL HYDROLASE-RELATED"/>
    <property type="match status" value="1"/>
</dbReference>
<proteinExistence type="predicted"/>
<dbReference type="Gene3D" id="2.60.120.200">
    <property type="match status" value="1"/>
</dbReference>
<feature type="region of interest" description="Disordered" evidence="1">
    <location>
        <begin position="355"/>
        <end position="380"/>
    </location>
</feature>
<evidence type="ECO:0000313" key="3">
    <source>
        <dbReference type="EMBL" id="KAF9528023.1"/>
    </source>
</evidence>
<dbReference type="AlphaFoldDB" id="A0A9P6EEH5"/>
<dbReference type="Proteomes" id="UP000807306">
    <property type="component" value="Unassembled WGS sequence"/>
</dbReference>
<keyword evidence="2" id="KW-0732">Signal</keyword>
<dbReference type="Pfam" id="PF26113">
    <property type="entry name" value="GH16_XgeA"/>
    <property type="match status" value="1"/>
</dbReference>
<evidence type="ECO:0000256" key="1">
    <source>
        <dbReference type="SAM" id="MobiDB-lite"/>
    </source>
</evidence>
<evidence type="ECO:0000256" key="2">
    <source>
        <dbReference type="SAM" id="SignalP"/>
    </source>
</evidence>
<evidence type="ECO:0000313" key="4">
    <source>
        <dbReference type="Proteomes" id="UP000807306"/>
    </source>
</evidence>
<name>A0A9P6EEH5_9AGAR</name>
<evidence type="ECO:0008006" key="5">
    <source>
        <dbReference type="Google" id="ProtNLM"/>
    </source>
</evidence>
<dbReference type="EMBL" id="MU157856">
    <property type="protein sequence ID" value="KAF9528023.1"/>
    <property type="molecule type" value="Genomic_DNA"/>
</dbReference>
<feature type="signal peptide" evidence="2">
    <location>
        <begin position="1"/>
        <end position="20"/>
    </location>
</feature>
<organism evidence="3 4">
    <name type="scientific">Crepidotus variabilis</name>
    <dbReference type="NCBI Taxonomy" id="179855"/>
    <lineage>
        <taxon>Eukaryota</taxon>
        <taxon>Fungi</taxon>
        <taxon>Dikarya</taxon>
        <taxon>Basidiomycota</taxon>
        <taxon>Agaricomycotina</taxon>
        <taxon>Agaricomycetes</taxon>
        <taxon>Agaricomycetidae</taxon>
        <taxon>Agaricales</taxon>
        <taxon>Agaricineae</taxon>
        <taxon>Crepidotaceae</taxon>
        <taxon>Crepidotus</taxon>
    </lineage>
</organism>
<sequence length="398" mass="42496">MIWDSTRLTVSLILVCDAWAIYAPSREYAGNTFFDQWAYYGGIDNTTWGGLTIYKTRASADATVNLVSGNVTFVDKNTAAQKQLTFVNEAGHAIIRVDNQTTITPTDQVRLASPQTFGVGTLILIDALHIPYGCSVWPSFWTFGAQKEWPQAGEIDIITGINGMPNNQIALHAPAGCVKAETPGQQTGVTVEGDCSKPQGCFVAETKPNSFGEGLANAGGGVSPCNLKRVASIRGFGVPDIPDNVRNNDASFQSIDTSTRGIPSAAYPASTCNVAQIFKPQNLIISTTFCGVWAGNPDAYQQLCKTPTNSCVADNIIGPGNNFANAFWEIKYIRTYTNGIGTSASSTSSSALQTFSPAASNTAQDPDPNTAPTNAAPPQRRVRHWALPAVGFCLFLMM</sequence>
<feature type="compositionally biased region" description="Polar residues" evidence="1">
    <location>
        <begin position="355"/>
        <end position="364"/>
    </location>
</feature>
<dbReference type="InterPro" id="IPR050546">
    <property type="entry name" value="Glycosyl_Hydrlase_16"/>
</dbReference>
<dbReference type="SUPFAM" id="SSF49899">
    <property type="entry name" value="Concanavalin A-like lectins/glucanases"/>
    <property type="match status" value="1"/>
</dbReference>
<dbReference type="GO" id="GO:0009251">
    <property type="term" value="P:glucan catabolic process"/>
    <property type="evidence" value="ECO:0007669"/>
    <property type="project" value="TreeGrafter"/>
</dbReference>
<feature type="chain" id="PRO_5040374533" description="GH16 domain-containing protein" evidence="2">
    <location>
        <begin position="21"/>
        <end position="398"/>
    </location>
</feature>
<gene>
    <name evidence="3" type="ORF">CPB83DRAFT_894740</name>
</gene>
<comment type="caution">
    <text evidence="3">The sequence shown here is derived from an EMBL/GenBank/DDBJ whole genome shotgun (WGS) entry which is preliminary data.</text>
</comment>
<feature type="compositionally biased region" description="Low complexity" evidence="1">
    <location>
        <begin position="365"/>
        <end position="378"/>
    </location>
</feature>